<evidence type="ECO:0008006" key="2">
    <source>
        <dbReference type="Google" id="ProtNLM"/>
    </source>
</evidence>
<sequence>MKLKKSMCSIVLLAGVALTGTPGAFADVTVVYKMSSPDGSGMQTIFYTDEQHVRLDMTGAANNKTTMMKLGNKVYAITGEVVQDMSQLAKMMASMGMGKKGENKGENKAQTSINYEDTGKTETIAGIRGKVYRFVENGRSHEVVLGKNKDLQDAALGVVEITKAATGMMSFDTTNGIQEDASLKNMALLRLDDRVLLQSINTRAIPAATFKLPSEPQQMGGMGGLMKGVLGK</sequence>
<accession>A0A3B0YDX5</accession>
<reference evidence="1" key="1">
    <citation type="submission" date="2018-06" db="EMBL/GenBank/DDBJ databases">
        <authorList>
            <person name="Zhirakovskaya E."/>
        </authorList>
    </citation>
    <scope>NUCLEOTIDE SEQUENCE</scope>
</reference>
<dbReference type="EMBL" id="UOFM01000229">
    <property type="protein sequence ID" value="VAW77641.1"/>
    <property type="molecule type" value="Genomic_DNA"/>
</dbReference>
<dbReference type="AlphaFoldDB" id="A0A3B0YDX5"/>
<gene>
    <name evidence="1" type="ORF">MNBD_GAMMA14-467</name>
</gene>
<name>A0A3B0YDX5_9ZZZZ</name>
<protein>
    <recommendedName>
        <fullName evidence="2">DUF4412 domain-containing protein</fullName>
    </recommendedName>
</protein>
<proteinExistence type="predicted"/>
<organism evidence="1">
    <name type="scientific">hydrothermal vent metagenome</name>
    <dbReference type="NCBI Taxonomy" id="652676"/>
    <lineage>
        <taxon>unclassified sequences</taxon>
        <taxon>metagenomes</taxon>
        <taxon>ecological metagenomes</taxon>
    </lineage>
</organism>
<evidence type="ECO:0000313" key="1">
    <source>
        <dbReference type="EMBL" id="VAW77641.1"/>
    </source>
</evidence>